<gene>
    <name evidence="2" type="ORF">AALA52_02725</name>
</gene>
<evidence type="ECO:0000313" key="3">
    <source>
        <dbReference type="Proteomes" id="UP001565283"/>
    </source>
</evidence>
<dbReference type="RefSeq" id="WP_369947929.1">
    <property type="nucleotide sequence ID" value="NZ_JBCLSH010000006.1"/>
</dbReference>
<accession>A0ABV4D0S5</accession>
<name>A0ABV4D0S5_9LACT</name>
<dbReference type="Proteomes" id="UP001565283">
    <property type="component" value="Unassembled WGS sequence"/>
</dbReference>
<dbReference type="SUPFAM" id="SSF47413">
    <property type="entry name" value="lambda repressor-like DNA-binding domains"/>
    <property type="match status" value="2"/>
</dbReference>
<reference evidence="2 3" key="1">
    <citation type="submission" date="2024-03" db="EMBL/GenBank/DDBJ databases">
        <title>Mouse gut bacterial collection (mGBC) of GemPharmatech.</title>
        <authorList>
            <person name="He Y."/>
            <person name="Dong L."/>
            <person name="Wu D."/>
            <person name="Gao X."/>
            <person name="Lin Z."/>
        </authorList>
    </citation>
    <scope>NUCLEOTIDE SEQUENCE [LARGE SCALE GENOMIC DNA]</scope>
    <source>
        <strain evidence="2 3">61-15</strain>
    </source>
</reference>
<dbReference type="InterPro" id="IPR001387">
    <property type="entry name" value="Cro/C1-type_HTH"/>
</dbReference>
<dbReference type="NCBIfam" id="TIGR01716">
    <property type="entry name" value="RGG_Cterm"/>
    <property type="match status" value="1"/>
</dbReference>
<proteinExistence type="predicted"/>
<dbReference type="Pfam" id="PF01381">
    <property type="entry name" value="HTH_3"/>
    <property type="match status" value="1"/>
</dbReference>
<feature type="domain" description="HTH cro/C1-type" evidence="1">
    <location>
        <begin position="10"/>
        <end position="62"/>
    </location>
</feature>
<organism evidence="2 3">
    <name type="scientific">Lactococcus ileimucosae</name>
    <dbReference type="NCBI Taxonomy" id="2941329"/>
    <lineage>
        <taxon>Bacteria</taxon>
        <taxon>Bacillati</taxon>
        <taxon>Bacillota</taxon>
        <taxon>Bacilli</taxon>
        <taxon>Lactobacillales</taxon>
        <taxon>Streptococcaceae</taxon>
        <taxon>Lactococcus</taxon>
    </lineage>
</organism>
<dbReference type="InterPro" id="IPR053163">
    <property type="entry name" value="HTH-type_regulator_Rgg"/>
</dbReference>
<keyword evidence="3" id="KW-1185">Reference proteome</keyword>
<dbReference type="Gene3D" id="1.10.260.40">
    <property type="entry name" value="lambda repressor-like DNA-binding domains"/>
    <property type="match status" value="1"/>
</dbReference>
<dbReference type="SMART" id="SM00530">
    <property type="entry name" value="HTH_XRE"/>
    <property type="match status" value="2"/>
</dbReference>
<evidence type="ECO:0000313" key="2">
    <source>
        <dbReference type="EMBL" id="MEY8443158.1"/>
    </source>
</evidence>
<comment type="caution">
    <text evidence="2">The sequence shown here is derived from an EMBL/GenBank/DDBJ whole genome shotgun (WGS) entry which is preliminary data.</text>
</comment>
<dbReference type="EMBL" id="JBCLSH010000006">
    <property type="protein sequence ID" value="MEY8443158.1"/>
    <property type="molecule type" value="Genomic_DNA"/>
</dbReference>
<sequence>MSTMNYGELFQKIRKARKVSLKEMEDIVPRRTLTRYEKGETDFPISKLEALLQRLDFSLDDFYHATHDKKIYPRYGKVFKRLREQRGFSLQDFSDIPVTSHQIKLFETSIIMLGFDMIYAMLQEMNISLQDYSFLLNKGAEEPFGALLQDIDGAYYKGDKPALQKFYLETKECGRFLFLSLSIKVLLEKISCEEIRELEGFFMTVDLWTNYELFVFQHTAYLLSSSNLKLICTDILSLKYLFEDRFFCQRRLALAGLKIALSRIKRKKSIAARYFLDFSKEFLRESDELTKTTYHFVESLYSYRETGEERHKVIMQEVCDMSLKQNGLMKEWYQENYEKLIK</sequence>
<dbReference type="InterPro" id="IPR010057">
    <property type="entry name" value="Transcription_activator_Rgg_C"/>
</dbReference>
<evidence type="ECO:0000259" key="1">
    <source>
        <dbReference type="PROSITE" id="PS50943"/>
    </source>
</evidence>
<dbReference type="PROSITE" id="PS50943">
    <property type="entry name" value="HTH_CROC1"/>
    <property type="match status" value="1"/>
</dbReference>
<protein>
    <submittedName>
        <fullName evidence="2">Helix-turn-helix domain-containing protein</fullName>
    </submittedName>
</protein>
<dbReference type="InterPro" id="IPR010982">
    <property type="entry name" value="Lambda_DNA-bd_dom_sf"/>
</dbReference>
<dbReference type="PANTHER" id="PTHR37038">
    <property type="entry name" value="TRANSCRIPTIONAL REGULATOR-RELATED"/>
    <property type="match status" value="1"/>
</dbReference>
<dbReference type="Pfam" id="PF21259">
    <property type="entry name" value="Rgg_C"/>
    <property type="match status" value="1"/>
</dbReference>